<organism evidence="1 2">
    <name type="scientific">Pseudomonas syringae pv. maculicola</name>
    <dbReference type="NCBI Taxonomy" id="59511"/>
    <lineage>
        <taxon>Bacteria</taxon>
        <taxon>Pseudomonadati</taxon>
        <taxon>Pseudomonadota</taxon>
        <taxon>Gammaproteobacteria</taxon>
        <taxon>Pseudomonadales</taxon>
        <taxon>Pseudomonadaceae</taxon>
        <taxon>Pseudomonas</taxon>
    </lineage>
</organism>
<dbReference type="SUPFAM" id="SSF51735">
    <property type="entry name" value="NAD(P)-binding Rossmann-fold domains"/>
    <property type="match status" value="1"/>
</dbReference>
<gene>
    <name evidence="1" type="ORF">APX70_00079</name>
</gene>
<evidence type="ECO:0000313" key="1">
    <source>
        <dbReference type="EMBL" id="RML42418.1"/>
    </source>
</evidence>
<dbReference type="Proteomes" id="UP000282378">
    <property type="component" value="Unassembled WGS sequence"/>
</dbReference>
<dbReference type="AlphaFoldDB" id="A0A3M2VVH0"/>
<feature type="non-terminal residue" evidence="1">
    <location>
        <position position="82"/>
    </location>
</feature>
<reference evidence="1 2" key="1">
    <citation type="submission" date="2018-08" db="EMBL/GenBank/DDBJ databases">
        <title>Recombination of ecologically and evolutionarily significant loci maintains genetic cohesion in the Pseudomonas syringae species complex.</title>
        <authorList>
            <person name="Dillon M."/>
            <person name="Thakur S."/>
            <person name="Almeida R.N.D."/>
            <person name="Weir B.S."/>
            <person name="Guttman D.S."/>
        </authorList>
    </citation>
    <scope>NUCLEOTIDE SEQUENCE [LARGE SCALE GENOMIC DNA]</scope>
    <source>
        <strain evidence="1 2">88_10</strain>
    </source>
</reference>
<evidence type="ECO:0000313" key="2">
    <source>
        <dbReference type="Proteomes" id="UP000282378"/>
    </source>
</evidence>
<proteinExistence type="predicted"/>
<dbReference type="EMBL" id="RBNL01003907">
    <property type="protein sequence ID" value="RML42418.1"/>
    <property type="molecule type" value="Genomic_DNA"/>
</dbReference>
<protein>
    <submittedName>
        <fullName evidence="1">Uncharacterized protein</fullName>
    </submittedName>
</protein>
<comment type="caution">
    <text evidence="1">The sequence shown here is derived from an EMBL/GenBank/DDBJ whole genome shotgun (WGS) entry which is preliminary data.</text>
</comment>
<dbReference type="Gene3D" id="3.40.50.720">
    <property type="entry name" value="NAD(P)-binding Rossmann-like Domain"/>
    <property type="match status" value="1"/>
</dbReference>
<name>A0A3M2VVH0_PSEYM</name>
<accession>A0A3M2VVH0</accession>
<sequence>MRQPGKRDFPAGVTEVVADLTDVSSMRVALSSVRTLFLLNAVTPDEVTQALIALNLAQEAGIERIVYLSVIHADTFTNVPHF</sequence>
<dbReference type="InterPro" id="IPR036291">
    <property type="entry name" value="NAD(P)-bd_dom_sf"/>
</dbReference>